<dbReference type="EMBL" id="JAGQAF010000002">
    <property type="protein sequence ID" value="MCE8536507.1"/>
    <property type="molecule type" value="Genomic_DNA"/>
</dbReference>
<evidence type="ECO:0000313" key="2">
    <source>
        <dbReference type="Proteomes" id="UP000813672"/>
    </source>
</evidence>
<proteinExistence type="predicted"/>
<name>A0A9Q3ZMZ9_9RHOB</name>
<protein>
    <submittedName>
        <fullName evidence="1">Uncharacterized protein</fullName>
    </submittedName>
</protein>
<accession>A0A9Q3ZMZ9</accession>
<evidence type="ECO:0000313" key="1">
    <source>
        <dbReference type="EMBL" id="MCE8536507.1"/>
    </source>
</evidence>
<dbReference type="Proteomes" id="UP000813672">
    <property type="component" value="Unassembled WGS sequence"/>
</dbReference>
<dbReference type="RefSeq" id="WP_234218422.1">
    <property type="nucleotide sequence ID" value="NZ_JAGQAF010000002.1"/>
</dbReference>
<reference evidence="1" key="1">
    <citation type="journal article" date="2021" name="Environ. Microbiol.">
        <title>Cryptic niche differentiation of novel sediment ecotypes of Rugeria pomeroyi correlates with nitrate respiration.</title>
        <authorList>
            <person name="Lin X."/>
            <person name="McNichol J."/>
            <person name="Chu X."/>
            <person name="Qian Y."/>
            <person name="Luo H."/>
        </authorList>
    </citation>
    <scope>NUCLEOTIDE SEQUENCE</scope>
    <source>
        <strain evidence="1">SZCCDBB064</strain>
    </source>
</reference>
<sequence>MTTRLTLLIAFALPLMGCSEPEPEPVQVLEAPSFDKLGNPVCPEGYSLATTETGEPVCAGVVY</sequence>
<organism evidence="1 2">
    <name type="scientific">Ruegeria pomeroyi</name>
    <dbReference type="NCBI Taxonomy" id="89184"/>
    <lineage>
        <taxon>Bacteria</taxon>
        <taxon>Pseudomonadati</taxon>
        <taxon>Pseudomonadota</taxon>
        <taxon>Alphaproteobacteria</taxon>
        <taxon>Rhodobacterales</taxon>
        <taxon>Roseobacteraceae</taxon>
        <taxon>Ruegeria</taxon>
    </lineage>
</organism>
<gene>
    <name evidence="1" type="ORF">KBY27_03480</name>
</gene>
<dbReference type="AlphaFoldDB" id="A0A9Q3ZMZ9"/>
<comment type="caution">
    <text evidence="1">The sequence shown here is derived from an EMBL/GenBank/DDBJ whole genome shotgun (WGS) entry which is preliminary data.</text>
</comment>